<evidence type="ECO:0000256" key="9">
    <source>
        <dbReference type="SAM" id="Phobius"/>
    </source>
</evidence>
<evidence type="ECO:0000256" key="5">
    <source>
        <dbReference type="ARBA" id="ARBA00022692"/>
    </source>
</evidence>
<dbReference type="InterPro" id="IPR004501">
    <property type="entry name" value="PTS_EIIC_3"/>
</dbReference>
<comment type="subcellular location">
    <subcellularLocation>
        <location evidence="1">Cell membrane</location>
        <topology evidence="1">Multi-pass membrane protein</topology>
    </subcellularLocation>
</comment>
<accession>A0A2A5RNN1</accession>
<evidence type="ECO:0000256" key="4">
    <source>
        <dbReference type="ARBA" id="ARBA00022597"/>
    </source>
</evidence>
<evidence type="ECO:0000259" key="10">
    <source>
        <dbReference type="PROSITE" id="PS51105"/>
    </source>
</evidence>
<feature type="transmembrane region" description="Helical" evidence="9">
    <location>
        <begin position="319"/>
        <end position="338"/>
    </location>
</feature>
<evidence type="ECO:0000256" key="8">
    <source>
        <dbReference type="PIRNR" id="PIRNR006351"/>
    </source>
</evidence>
<dbReference type="GO" id="GO:1901264">
    <property type="term" value="P:carbohydrate derivative transport"/>
    <property type="evidence" value="ECO:0007669"/>
    <property type="project" value="TreeGrafter"/>
</dbReference>
<evidence type="ECO:0000256" key="6">
    <source>
        <dbReference type="ARBA" id="ARBA00022989"/>
    </source>
</evidence>
<keyword evidence="5 9" id="KW-0812">Transmembrane</keyword>
<dbReference type="EMBL" id="JXJU01000002">
    <property type="protein sequence ID" value="PCS00961.1"/>
    <property type="molecule type" value="Genomic_DNA"/>
</dbReference>
<keyword evidence="2 8" id="KW-0813">Transport</keyword>
<feature type="transmembrane region" description="Helical" evidence="9">
    <location>
        <begin position="187"/>
        <end position="208"/>
    </location>
</feature>
<dbReference type="PROSITE" id="PS51105">
    <property type="entry name" value="PTS_EIIC_TYPE_3"/>
    <property type="match status" value="1"/>
</dbReference>
<keyword evidence="4 8" id="KW-0762">Sugar transport</keyword>
<evidence type="ECO:0000256" key="2">
    <source>
        <dbReference type="ARBA" id="ARBA00022448"/>
    </source>
</evidence>
<organism evidence="11 12">
    <name type="scientific">Lactococcus fujiensis JCM 16395</name>
    <dbReference type="NCBI Taxonomy" id="1291764"/>
    <lineage>
        <taxon>Bacteria</taxon>
        <taxon>Bacillati</taxon>
        <taxon>Bacillota</taxon>
        <taxon>Bacilli</taxon>
        <taxon>Lactobacillales</taxon>
        <taxon>Streptococcaceae</taxon>
        <taxon>Lactococcus</taxon>
    </lineage>
</organism>
<feature type="transmembrane region" description="Helical" evidence="9">
    <location>
        <begin position="371"/>
        <end position="390"/>
    </location>
</feature>
<dbReference type="InterPro" id="IPR051088">
    <property type="entry name" value="PTS_Sugar-EIIC/EIIB"/>
</dbReference>
<dbReference type="GO" id="GO:0009401">
    <property type="term" value="P:phosphoenolpyruvate-dependent sugar phosphotransferase system"/>
    <property type="evidence" value="ECO:0007669"/>
    <property type="project" value="InterPro"/>
</dbReference>
<dbReference type="PANTHER" id="PTHR33989:SF11">
    <property type="entry name" value="LICHENAN PERMEASE IIC COMPONENT"/>
    <property type="match status" value="1"/>
</dbReference>
<feature type="transmembrane region" description="Helical" evidence="9">
    <location>
        <begin position="215"/>
        <end position="235"/>
    </location>
</feature>
<feature type="transmembrane region" description="Helical" evidence="9">
    <location>
        <begin position="161"/>
        <end position="181"/>
    </location>
</feature>
<proteinExistence type="predicted"/>
<dbReference type="AlphaFoldDB" id="A0A2A5RNN1"/>
<dbReference type="InterPro" id="IPR003352">
    <property type="entry name" value="PTS_EIIC"/>
</dbReference>
<dbReference type="GO" id="GO:0005886">
    <property type="term" value="C:plasma membrane"/>
    <property type="evidence" value="ECO:0007669"/>
    <property type="project" value="UniProtKB-SubCell"/>
</dbReference>
<evidence type="ECO:0000313" key="12">
    <source>
        <dbReference type="Proteomes" id="UP000218181"/>
    </source>
</evidence>
<keyword evidence="6 9" id="KW-1133">Transmembrane helix</keyword>
<protein>
    <recommendedName>
        <fullName evidence="8">Permease IIC component</fullName>
    </recommendedName>
</protein>
<feature type="transmembrane region" description="Helical" evidence="9">
    <location>
        <begin position="61"/>
        <end position="79"/>
    </location>
</feature>
<comment type="function">
    <text evidence="8">The phosphoenolpyruvate-dependent sugar phosphotransferase system (PTS), a major carbohydrate active -transport system, catalyzes the phosphorylation of incoming sugar substrates concomitant with their translocation across the cell membrane.</text>
</comment>
<feature type="transmembrane region" description="Helical" evidence="9">
    <location>
        <begin position="12"/>
        <end position="33"/>
    </location>
</feature>
<feature type="transmembrane region" description="Helical" evidence="9">
    <location>
        <begin position="260"/>
        <end position="284"/>
    </location>
</feature>
<evidence type="ECO:0000256" key="3">
    <source>
        <dbReference type="ARBA" id="ARBA00022475"/>
    </source>
</evidence>
<dbReference type="PIRSF" id="PIRSF006351">
    <property type="entry name" value="PTS_EIIC-Cellobiose"/>
    <property type="match status" value="1"/>
</dbReference>
<dbReference type="PANTHER" id="PTHR33989">
    <property type="match status" value="1"/>
</dbReference>
<name>A0A2A5RNN1_9LACT</name>
<keyword evidence="7 8" id="KW-0472">Membrane</keyword>
<feature type="transmembrane region" description="Helical" evidence="9">
    <location>
        <begin position="120"/>
        <end position="140"/>
    </location>
</feature>
<evidence type="ECO:0000256" key="7">
    <source>
        <dbReference type="ARBA" id="ARBA00023136"/>
    </source>
</evidence>
<dbReference type="GO" id="GO:0008982">
    <property type="term" value="F:protein-N(PI)-phosphohistidine-sugar phosphotransferase activity"/>
    <property type="evidence" value="ECO:0007669"/>
    <property type="project" value="UniProtKB-UniRule"/>
</dbReference>
<feature type="domain" description="PTS EIIC type-3" evidence="10">
    <location>
        <begin position="1"/>
        <end position="389"/>
    </location>
</feature>
<evidence type="ECO:0000313" key="11">
    <source>
        <dbReference type="EMBL" id="PCS00961.1"/>
    </source>
</evidence>
<keyword evidence="3 8" id="KW-1003">Cell membrane</keyword>
<keyword evidence="12" id="KW-1185">Reference proteome</keyword>
<reference evidence="11 12" key="1">
    <citation type="submission" date="2014-12" db="EMBL/GenBank/DDBJ databases">
        <title>Draft genome sequences of 10 type strains of Lactococcus.</title>
        <authorList>
            <person name="Sun Z."/>
            <person name="Zhong Z."/>
            <person name="Liu W."/>
            <person name="Zhang W."/>
            <person name="Zhang H."/>
        </authorList>
    </citation>
    <scope>NUCLEOTIDE SEQUENCE [LARGE SCALE GENOMIC DNA]</scope>
    <source>
        <strain evidence="11 12">JCM 16395</strain>
    </source>
</reference>
<dbReference type="STRING" id="1291764.GCA_001311235_01148"/>
<comment type="caution">
    <text evidence="11">The sequence shown here is derived from an EMBL/GenBank/DDBJ whole genome shotgun (WGS) entry which is preliminary data.</text>
</comment>
<evidence type="ECO:0000256" key="1">
    <source>
        <dbReference type="ARBA" id="ARBA00004651"/>
    </source>
</evidence>
<feature type="transmembrane region" description="Helical" evidence="9">
    <location>
        <begin position="86"/>
        <end position="105"/>
    </location>
</feature>
<sequence length="411" mass="44478">MAKLSQQRHLQAIRNGVVSALPFIIVGSIFLIIAMPPVPATWGIAKWAAANITQIMIPYRLTMYIMTIYMTFGIGYNLAKSYKIDALAAGQLSVAAFLMTITPIADPKLGQILPMANLGGQGLFMGIITSFFAVEVLRFCKEKNFTIKMPEAAPPFVSRPFEALIPVVIVIGVMALITVVFKIDLNALMMHLFAPIIKAGNTPWGIMIPIFLNGFLWAFGVHGAAVVGAIATPIWQVYVQENAAAVADGKPMPNIAPETFYQWFVYIGGSGVTLGLLIAIFIVAKSKFAKSIAKLGFIPGLFNINEPVMFGAPVVLNPLLIIPFIINPMIGGLMAYGATSLGWVGKTYVTVPWTMPAPIGAFLSTGGDWRAIILVLVNLAIATVIYIPFVKMWDQKLVQQEAGEDVTEEDA</sequence>
<dbReference type="InterPro" id="IPR004796">
    <property type="entry name" value="PTS_IIC_cello"/>
</dbReference>
<dbReference type="Proteomes" id="UP000218181">
    <property type="component" value="Unassembled WGS sequence"/>
</dbReference>
<dbReference type="NCBIfam" id="TIGR00410">
    <property type="entry name" value="lacE"/>
    <property type="match status" value="1"/>
</dbReference>
<dbReference type="Pfam" id="PF02378">
    <property type="entry name" value="PTS_EIIC"/>
    <property type="match status" value="1"/>
</dbReference>
<gene>
    <name evidence="11" type="ORF">RT41_GL000751</name>
</gene>